<name>A0A0E9WPX2_ANGAN</name>
<dbReference type="EMBL" id="GBXM01016947">
    <property type="protein sequence ID" value="JAH91630.1"/>
    <property type="molecule type" value="Transcribed_RNA"/>
</dbReference>
<accession>A0A0E9WPX2</accession>
<reference evidence="1" key="1">
    <citation type="submission" date="2014-11" db="EMBL/GenBank/DDBJ databases">
        <authorList>
            <person name="Amaro Gonzalez C."/>
        </authorList>
    </citation>
    <scope>NUCLEOTIDE SEQUENCE</scope>
</reference>
<dbReference type="AlphaFoldDB" id="A0A0E9WPX2"/>
<proteinExistence type="predicted"/>
<protein>
    <submittedName>
        <fullName evidence="1">Uncharacterized protein</fullName>
    </submittedName>
</protein>
<sequence length="76" mass="8657">MGLRVTKTPCVPWIEPPPQCRPLILPTPPHHQHQLLPHPCPHPRQEITASVGITVSVYWPPWACRSALSMAWILRK</sequence>
<organism evidence="1">
    <name type="scientific">Anguilla anguilla</name>
    <name type="common">European freshwater eel</name>
    <name type="synonym">Muraena anguilla</name>
    <dbReference type="NCBI Taxonomy" id="7936"/>
    <lineage>
        <taxon>Eukaryota</taxon>
        <taxon>Metazoa</taxon>
        <taxon>Chordata</taxon>
        <taxon>Craniata</taxon>
        <taxon>Vertebrata</taxon>
        <taxon>Euteleostomi</taxon>
        <taxon>Actinopterygii</taxon>
        <taxon>Neopterygii</taxon>
        <taxon>Teleostei</taxon>
        <taxon>Anguilliformes</taxon>
        <taxon>Anguillidae</taxon>
        <taxon>Anguilla</taxon>
    </lineage>
</organism>
<reference evidence="1" key="2">
    <citation type="journal article" date="2015" name="Fish Shellfish Immunol.">
        <title>Early steps in the European eel (Anguilla anguilla)-Vibrio vulnificus interaction in the gills: Role of the RtxA13 toxin.</title>
        <authorList>
            <person name="Callol A."/>
            <person name="Pajuelo D."/>
            <person name="Ebbesson L."/>
            <person name="Teles M."/>
            <person name="MacKenzie S."/>
            <person name="Amaro C."/>
        </authorList>
    </citation>
    <scope>NUCLEOTIDE SEQUENCE</scope>
</reference>
<evidence type="ECO:0000313" key="1">
    <source>
        <dbReference type="EMBL" id="JAH91630.1"/>
    </source>
</evidence>